<dbReference type="AlphaFoldDB" id="A0A1G8R6W2"/>
<feature type="domain" description="SHOCT" evidence="2">
    <location>
        <begin position="40"/>
        <end position="66"/>
    </location>
</feature>
<dbReference type="RefSeq" id="WP_091588125.1">
    <property type="nucleotide sequence ID" value="NZ_FNDU01000025.1"/>
</dbReference>
<keyword evidence="1" id="KW-1133">Transmembrane helix</keyword>
<dbReference type="OrthoDB" id="5461404at2"/>
<evidence type="ECO:0000256" key="1">
    <source>
        <dbReference type="SAM" id="Phobius"/>
    </source>
</evidence>
<protein>
    <submittedName>
        <fullName evidence="3">Putative membrane protein</fullName>
    </submittedName>
</protein>
<dbReference type="STRING" id="930129.SAMN05216352_1252"/>
<gene>
    <name evidence="3" type="ORF">SAMN05216352_1252</name>
</gene>
<dbReference type="Proteomes" id="UP000199017">
    <property type="component" value="Unassembled WGS sequence"/>
</dbReference>
<dbReference type="EMBL" id="FNDU01000025">
    <property type="protein sequence ID" value="SDJ12315.1"/>
    <property type="molecule type" value="Genomic_DNA"/>
</dbReference>
<keyword evidence="4" id="KW-1185">Reference proteome</keyword>
<accession>A0A1G8R6W2</accession>
<feature type="transmembrane region" description="Helical" evidence="1">
    <location>
        <begin position="6"/>
        <end position="27"/>
    </location>
</feature>
<proteinExistence type="predicted"/>
<sequence>MMMNSGMGFLWMILWIVVLGLVIYGGLRLILSKKEEEDPAIQILKEKFARGEISEAEYNRRKKVLLKS</sequence>
<evidence type="ECO:0000259" key="2">
    <source>
        <dbReference type="Pfam" id="PF09851"/>
    </source>
</evidence>
<dbReference type="Pfam" id="PF09851">
    <property type="entry name" value="SHOCT"/>
    <property type="match status" value="1"/>
</dbReference>
<dbReference type="InterPro" id="IPR018649">
    <property type="entry name" value="SHOCT"/>
</dbReference>
<evidence type="ECO:0000313" key="3">
    <source>
        <dbReference type="EMBL" id="SDJ12315.1"/>
    </source>
</evidence>
<keyword evidence="1" id="KW-0812">Transmembrane</keyword>
<name>A0A1G8R6W2_9BACI</name>
<keyword evidence="1" id="KW-0472">Membrane</keyword>
<reference evidence="3 4" key="1">
    <citation type="submission" date="2016-10" db="EMBL/GenBank/DDBJ databases">
        <authorList>
            <person name="de Groot N.N."/>
        </authorList>
    </citation>
    <scope>NUCLEOTIDE SEQUENCE [LARGE SCALE GENOMIC DNA]</scope>
    <source>
        <strain evidence="4">P4B,CCM 7963,CECT 7998,DSM 25260,IBRC-M 10614,KCTC 13821</strain>
    </source>
</reference>
<organism evidence="3 4">
    <name type="scientific">Alteribacillus bidgolensis</name>
    <dbReference type="NCBI Taxonomy" id="930129"/>
    <lineage>
        <taxon>Bacteria</taxon>
        <taxon>Bacillati</taxon>
        <taxon>Bacillota</taxon>
        <taxon>Bacilli</taxon>
        <taxon>Bacillales</taxon>
        <taxon>Bacillaceae</taxon>
        <taxon>Alteribacillus</taxon>
    </lineage>
</organism>
<evidence type="ECO:0000313" key="4">
    <source>
        <dbReference type="Proteomes" id="UP000199017"/>
    </source>
</evidence>